<dbReference type="EMBL" id="BARS01009098">
    <property type="protein sequence ID" value="GAF69804.1"/>
    <property type="molecule type" value="Genomic_DNA"/>
</dbReference>
<dbReference type="Pfam" id="PF02585">
    <property type="entry name" value="PIG-L"/>
    <property type="match status" value="1"/>
</dbReference>
<evidence type="ECO:0000313" key="1">
    <source>
        <dbReference type="EMBL" id="GAF69804.1"/>
    </source>
</evidence>
<accession>X0RLU4</accession>
<dbReference type="Gene3D" id="3.40.50.10320">
    <property type="entry name" value="LmbE-like"/>
    <property type="match status" value="1"/>
</dbReference>
<dbReference type="InterPro" id="IPR003737">
    <property type="entry name" value="GlcNAc_PI_deacetylase-related"/>
</dbReference>
<evidence type="ECO:0008006" key="2">
    <source>
        <dbReference type="Google" id="ProtNLM"/>
    </source>
</evidence>
<sequence>TAVLWSRQGWEFYQLICSNGSKGSADPAMTPERLAPLRREEQRAAAGRLGVKDVFFLDYEDGELTYSRKLLGEVVRHIRLIRPHAVFTHDPETVIVRDSFVNHADHRCAGLVAIDAVYPAARDRWNFPEHLEEGLQPHNVKEIYIWSYDKANFTVDITDVVDLKIQALMEHKTQFGEGTEFLQYVKERWRDESGRYLERFRRVVLFR</sequence>
<dbReference type="InterPro" id="IPR024078">
    <property type="entry name" value="LmbE-like_dom_sf"/>
</dbReference>
<protein>
    <recommendedName>
        <fullName evidence="2">PIG-L family deacetylase</fullName>
    </recommendedName>
</protein>
<name>X0RLU4_9ZZZZ</name>
<dbReference type="AlphaFoldDB" id="X0RLU4"/>
<comment type="caution">
    <text evidence="1">The sequence shown here is derived from an EMBL/GenBank/DDBJ whole genome shotgun (WGS) entry which is preliminary data.</text>
</comment>
<dbReference type="SUPFAM" id="SSF102588">
    <property type="entry name" value="LmbE-like"/>
    <property type="match status" value="1"/>
</dbReference>
<proteinExistence type="predicted"/>
<organism evidence="1">
    <name type="scientific">marine sediment metagenome</name>
    <dbReference type="NCBI Taxonomy" id="412755"/>
    <lineage>
        <taxon>unclassified sequences</taxon>
        <taxon>metagenomes</taxon>
        <taxon>ecological metagenomes</taxon>
    </lineage>
</organism>
<reference evidence="1" key="1">
    <citation type="journal article" date="2014" name="Front. Microbiol.">
        <title>High frequency of phylogenetically diverse reductive dehalogenase-homologous genes in deep subseafloor sedimentary metagenomes.</title>
        <authorList>
            <person name="Kawai M."/>
            <person name="Futagami T."/>
            <person name="Toyoda A."/>
            <person name="Takaki Y."/>
            <person name="Nishi S."/>
            <person name="Hori S."/>
            <person name="Arai W."/>
            <person name="Tsubouchi T."/>
            <person name="Morono Y."/>
            <person name="Uchiyama I."/>
            <person name="Ito T."/>
            <person name="Fujiyama A."/>
            <person name="Inagaki F."/>
            <person name="Takami H."/>
        </authorList>
    </citation>
    <scope>NUCLEOTIDE SEQUENCE</scope>
    <source>
        <strain evidence="1">Expedition CK06-06</strain>
    </source>
</reference>
<feature type="non-terminal residue" evidence="1">
    <location>
        <position position="1"/>
    </location>
</feature>
<gene>
    <name evidence="1" type="ORF">S01H1_17186</name>
</gene>